<feature type="domain" description="CCHC-type" evidence="3">
    <location>
        <begin position="161"/>
        <end position="174"/>
    </location>
</feature>
<accession>A0AAP0KE50</accession>
<dbReference type="GO" id="GO:0008270">
    <property type="term" value="F:zinc ion binding"/>
    <property type="evidence" value="ECO:0007669"/>
    <property type="project" value="UniProtKB-KW"/>
</dbReference>
<keyword evidence="1" id="KW-0863">Zinc-finger</keyword>
<dbReference type="SUPFAM" id="SSF57756">
    <property type="entry name" value="Retrovirus zinc finger-like domains"/>
    <property type="match status" value="1"/>
</dbReference>
<name>A0AAP0KE50_9MAGN</name>
<gene>
    <name evidence="4" type="ORF">Syun_009270</name>
</gene>
<feature type="region of interest" description="Disordered" evidence="2">
    <location>
        <begin position="113"/>
        <end position="159"/>
    </location>
</feature>
<dbReference type="Pfam" id="PF00098">
    <property type="entry name" value="zf-CCHC"/>
    <property type="match status" value="1"/>
</dbReference>
<evidence type="ECO:0000313" key="4">
    <source>
        <dbReference type="EMBL" id="KAK9150961.1"/>
    </source>
</evidence>
<evidence type="ECO:0000259" key="3">
    <source>
        <dbReference type="PROSITE" id="PS50158"/>
    </source>
</evidence>
<comment type="caution">
    <text evidence="4">The sequence shown here is derived from an EMBL/GenBank/DDBJ whole genome shotgun (WGS) entry which is preliminary data.</text>
</comment>
<feature type="compositionally biased region" description="Basic residues" evidence="2">
    <location>
        <begin position="131"/>
        <end position="143"/>
    </location>
</feature>
<keyword evidence="1" id="KW-0862">Zinc</keyword>
<organism evidence="4 5">
    <name type="scientific">Stephania yunnanensis</name>
    <dbReference type="NCBI Taxonomy" id="152371"/>
    <lineage>
        <taxon>Eukaryota</taxon>
        <taxon>Viridiplantae</taxon>
        <taxon>Streptophyta</taxon>
        <taxon>Embryophyta</taxon>
        <taxon>Tracheophyta</taxon>
        <taxon>Spermatophyta</taxon>
        <taxon>Magnoliopsida</taxon>
        <taxon>Ranunculales</taxon>
        <taxon>Menispermaceae</taxon>
        <taxon>Menispermoideae</taxon>
        <taxon>Cissampelideae</taxon>
        <taxon>Stephania</taxon>
    </lineage>
</organism>
<dbReference type="Gene3D" id="4.10.60.10">
    <property type="entry name" value="Zinc finger, CCHC-type"/>
    <property type="match status" value="1"/>
</dbReference>
<protein>
    <recommendedName>
        <fullName evidence="3">CCHC-type domain-containing protein</fullName>
    </recommendedName>
</protein>
<dbReference type="AlphaFoldDB" id="A0AAP0KE50"/>
<dbReference type="Proteomes" id="UP001420932">
    <property type="component" value="Unassembled WGS sequence"/>
</dbReference>
<evidence type="ECO:0000256" key="1">
    <source>
        <dbReference type="PROSITE-ProRule" id="PRU00047"/>
    </source>
</evidence>
<keyword evidence="1" id="KW-0479">Metal-binding</keyword>
<evidence type="ECO:0000256" key="2">
    <source>
        <dbReference type="SAM" id="MobiDB-lite"/>
    </source>
</evidence>
<sequence length="180" mass="20690">MRCTSWCGAEAMETQTPMTARNQYIYREKNLASHMQLKNFPFPLSPLEPFTPIGYSVVCQWSHRPPIGLASGLVGCAHWWKPRRVSEAKVKSTKASPYIPVVSSISTYKKYVTPKRHAKPKPPSSSYYKRYDKHKSFSKRKRFVKPEPKDSPSSSKKSNVCYNCGKPEHYANKCHLKTFK</sequence>
<dbReference type="EMBL" id="JBBNAF010000004">
    <property type="protein sequence ID" value="KAK9150961.1"/>
    <property type="molecule type" value="Genomic_DNA"/>
</dbReference>
<dbReference type="SMART" id="SM00343">
    <property type="entry name" value="ZnF_C2HC"/>
    <property type="match status" value="1"/>
</dbReference>
<dbReference type="GO" id="GO:0003676">
    <property type="term" value="F:nucleic acid binding"/>
    <property type="evidence" value="ECO:0007669"/>
    <property type="project" value="InterPro"/>
</dbReference>
<dbReference type="PROSITE" id="PS50158">
    <property type="entry name" value="ZF_CCHC"/>
    <property type="match status" value="1"/>
</dbReference>
<evidence type="ECO:0000313" key="5">
    <source>
        <dbReference type="Proteomes" id="UP001420932"/>
    </source>
</evidence>
<proteinExistence type="predicted"/>
<keyword evidence="5" id="KW-1185">Reference proteome</keyword>
<reference evidence="4 5" key="1">
    <citation type="submission" date="2024-01" db="EMBL/GenBank/DDBJ databases">
        <title>Genome assemblies of Stephania.</title>
        <authorList>
            <person name="Yang L."/>
        </authorList>
    </citation>
    <scope>NUCLEOTIDE SEQUENCE [LARGE SCALE GENOMIC DNA]</scope>
    <source>
        <strain evidence="4">YNDBR</strain>
        <tissue evidence="4">Leaf</tissue>
    </source>
</reference>
<dbReference type="InterPro" id="IPR036875">
    <property type="entry name" value="Znf_CCHC_sf"/>
</dbReference>
<dbReference type="InterPro" id="IPR001878">
    <property type="entry name" value="Znf_CCHC"/>
</dbReference>